<dbReference type="RefSeq" id="WP_153652384.1">
    <property type="nucleotide sequence ID" value="NZ_CP045737.1"/>
</dbReference>
<dbReference type="EMBL" id="CP045737">
    <property type="protein sequence ID" value="QGG41115.1"/>
    <property type="molecule type" value="Genomic_DNA"/>
</dbReference>
<protein>
    <submittedName>
        <fullName evidence="10">FtsQ-type POTRA domain-containing protein</fullName>
    </submittedName>
</protein>
<dbReference type="GO" id="GO:0051301">
    <property type="term" value="P:cell division"/>
    <property type="evidence" value="ECO:0007669"/>
    <property type="project" value="UniProtKB-KW"/>
</dbReference>
<evidence type="ECO:0000259" key="9">
    <source>
        <dbReference type="PROSITE" id="PS51779"/>
    </source>
</evidence>
<organism evidence="10 11">
    <name type="scientific">Aeromicrobium yanjiei</name>
    <dbReference type="NCBI Taxonomy" id="2662028"/>
    <lineage>
        <taxon>Bacteria</taxon>
        <taxon>Bacillati</taxon>
        <taxon>Actinomycetota</taxon>
        <taxon>Actinomycetes</taxon>
        <taxon>Propionibacteriales</taxon>
        <taxon>Nocardioidaceae</taxon>
        <taxon>Aeromicrobium</taxon>
    </lineage>
</organism>
<feature type="transmembrane region" description="Helical" evidence="8">
    <location>
        <begin position="21"/>
        <end position="40"/>
    </location>
</feature>
<evidence type="ECO:0000256" key="5">
    <source>
        <dbReference type="ARBA" id="ARBA00022989"/>
    </source>
</evidence>
<evidence type="ECO:0000256" key="2">
    <source>
        <dbReference type="ARBA" id="ARBA00022475"/>
    </source>
</evidence>
<dbReference type="InterPro" id="IPR050487">
    <property type="entry name" value="FtsQ_DivIB"/>
</dbReference>
<keyword evidence="6 8" id="KW-0472">Membrane</keyword>
<dbReference type="PANTHER" id="PTHR37820:SF1">
    <property type="entry name" value="CELL DIVISION PROTEIN FTSQ"/>
    <property type="match status" value="1"/>
</dbReference>
<feature type="domain" description="POTRA" evidence="9">
    <location>
        <begin position="44"/>
        <end position="112"/>
    </location>
</feature>
<evidence type="ECO:0000313" key="11">
    <source>
        <dbReference type="Proteomes" id="UP000392064"/>
    </source>
</evidence>
<dbReference type="InterPro" id="IPR013685">
    <property type="entry name" value="POTRA_FtsQ_type"/>
</dbReference>
<evidence type="ECO:0000256" key="6">
    <source>
        <dbReference type="ARBA" id="ARBA00023136"/>
    </source>
</evidence>
<dbReference type="GO" id="GO:0005886">
    <property type="term" value="C:plasma membrane"/>
    <property type="evidence" value="ECO:0007669"/>
    <property type="project" value="TreeGrafter"/>
</dbReference>
<evidence type="ECO:0000313" key="10">
    <source>
        <dbReference type="EMBL" id="QGG41115.1"/>
    </source>
</evidence>
<keyword evidence="5 8" id="KW-1133">Transmembrane helix</keyword>
<proteinExistence type="predicted"/>
<dbReference type="Pfam" id="PF03799">
    <property type="entry name" value="FtsQ_DivIB_C"/>
    <property type="match status" value="1"/>
</dbReference>
<evidence type="ECO:0000256" key="1">
    <source>
        <dbReference type="ARBA" id="ARBA00004370"/>
    </source>
</evidence>
<dbReference type="PANTHER" id="PTHR37820">
    <property type="entry name" value="CELL DIVISION PROTEIN DIVIB"/>
    <property type="match status" value="1"/>
</dbReference>
<keyword evidence="4 8" id="KW-0812">Transmembrane</keyword>
<dbReference type="Proteomes" id="UP000392064">
    <property type="component" value="Chromosome"/>
</dbReference>
<keyword evidence="2" id="KW-1003">Cell membrane</keyword>
<dbReference type="PROSITE" id="PS51779">
    <property type="entry name" value="POTRA"/>
    <property type="match status" value="1"/>
</dbReference>
<reference evidence="10 11" key="1">
    <citation type="submission" date="2019-11" db="EMBL/GenBank/DDBJ databases">
        <authorList>
            <person name="Li J."/>
        </authorList>
    </citation>
    <scope>NUCLEOTIDE SEQUENCE [LARGE SCALE GENOMIC DNA]</scope>
    <source>
        <strain evidence="10 11">MF47</strain>
    </source>
</reference>
<gene>
    <name evidence="10" type="ORF">GEV26_06905</name>
</gene>
<dbReference type="KEGG" id="aef:GEV26_06905"/>
<accession>A0A5Q2ML68</accession>
<evidence type="ECO:0000256" key="7">
    <source>
        <dbReference type="ARBA" id="ARBA00023306"/>
    </source>
</evidence>
<keyword evidence="3" id="KW-0132">Cell division</keyword>
<keyword evidence="11" id="KW-1185">Reference proteome</keyword>
<evidence type="ECO:0000256" key="3">
    <source>
        <dbReference type="ARBA" id="ARBA00022618"/>
    </source>
</evidence>
<dbReference type="InterPro" id="IPR005548">
    <property type="entry name" value="Cell_div_FtsQ/DivIB_C"/>
</dbReference>
<sequence length="241" mass="26661">MTDPRFVDRARQDRRRKIKRIALAVLAVVVAAAVVWTIWFSSLLAVHDVKVAGQATYKPAKILRVADVPAGRPLARVDLAAIESRIAGLERIESVDVSRSWPRTISIDVVERKAIIWATVSGRIRGIDKEGIDFRSYGSEPSQLVEATITVTDPAQRLETTRSVATVVDRIGREDPSLRRQLQSVSAASKDSIELDLTRGRTVVWGSDAKGARKLEVLRSLLDLDATRYDVSAPDQPTTRQ</sequence>
<evidence type="ECO:0000256" key="4">
    <source>
        <dbReference type="ARBA" id="ARBA00022692"/>
    </source>
</evidence>
<keyword evidence="7" id="KW-0131">Cell cycle</keyword>
<dbReference type="InterPro" id="IPR034746">
    <property type="entry name" value="POTRA"/>
</dbReference>
<dbReference type="AlphaFoldDB" id="A0A5Q2ML68"/>
<evidence type="ECO:0000256" key="8">
    <source>
        <dbReference type="SAM" id="Phobius"/>
    </source>
</evidence>
<dbReference type="Pfam" id="PF08478">
    <property type="entry name" value="POTRA_1"/>
    <property type="match status" value="1"/>
</dbReference>
<name>A0A5Q2ML68_9ACTN</name>
<dbReference type="Gene3D" id="3.10.20.310">
    <property type="entry name" value="membrane protein fhac"/>
    <property type="match status" value="1"/>
</dbReference>
<comment type="subcellular location">
    <subcellularLocation>
        <location evidence="1">Membrane</location>
    </subcellularLocation>
</comment>